<evidence type="ECO:0000313" key="3">
    <source>
        <dbReference type="EMBL" id="TRM68960.1"/>
    </source>
</evidence>
<evidence type="ECO:0000256" key="1">
    <source>
        <dbReference type="SAM" id="Coils"/>
    </source>
</evidence>
<sequence length="257" mass="28684">MISMARPSSQIPGDSSSAPAKALPRPPETIDIPEEELQRAKSTLEGTGMALAQVSDLLQALLGRANSYESLANAPMVEKQIQQLEILMVKQEEEHQHALREVELVLEDALENGIPVELRSIVNQKFDAAIDEIVAEETEKCLEQLAGVRAQNEVLSLRKALREKQILLHNTEARRENSLLREKDEEVPLRKLQRSDGTVHDLFPATVKELRNMPADPMKQLMAAYRVERSSSPGGEVNNMNRLLQHFGLKGCLVTPM</sequence>
<evidence type="ECO:0000313" key="4">
    <source>
        <dbReference type="Proteomes" id="UP000320762"/>
    </source>
</evidence>
<dbReference type="AlphaFoldDB" id="A0A550CVZ3"/>
<organism evidence="3 4">
    <name type="scientific">Schizophyllum amplum</name>
    <dbReference type="NCBI Taxonomy" id="97359"/>
    <lineage>
        <taxon>Eukaryota</taxon>
        <taxon>Fungi</taxon>
        <taxon>Dikarya</taxon>
        <taxon>Basidiomycota</taxon>
        <taxon>Agaricomycotina</taxon>
        <taxon>Agaricomycetes</taxon>
        <taxon>Agaricomycetidae</taxon>
        <taxon>Agaricales</taxon>
        <taxon>Schizophyllaceae</taxon>
        <taxon>Schizophyllum</taxon>
    </lineage>
</organism>
<feature type="region of interest" description="Disordered" evidence="2">
    <location>
        <begin position="1"/>
        <end position="31"/>
    </location>
</feature>
<evidence type="ECO:0000256" key="2">
    <source>
        <dbReference type="SAM" id="MobiDB-lite"/>
    </source>
</evidence>
<feature type="compositionally biased region" description="Polar residues" evidence="2">
    <location>
        <begin position="1"/>
        <end position="18"/>
    </location>
</feature>
<comment type="caution">
    <text evidence="3">The sequence shown here is derived from an EMBL/GenBank/DDBJ whole genome shotgun (WGS) entry which is preliminary data.</text>
</comment>
<name>A0A550CVZ3_9AGAR</name>
<gene>
    <name evidence="3" type="ORF">BD626DRAFT_472481</name>
</gene>
<proteinExistence type="predicted"/>
<keyword evidence="1" id="KW-0175">Coiled coil</keyword>
<accession>A0A550CVZ3</accession>
<keyword evidence="4" id="KW-1185">Reference proteome</keyword>
<feature type="coiled-coil region" evidence="1">
    <location>
        <begin position="74"/>
        <end position="112"/>
    </location>
</feature>
<dbReference type="OrthoDB" id="3235759at2759"/>
<protein>
    <submittedName>
        <fullName evidence="3">Uncharacterized protein</fullName>
    </submittedName>
</protein>
<dbReference type="EMBL" id="VDMD01000001">
    <property type="protein sequence ID" value="TRM68960.1"/>
    <property type="molecule type" value="Genomic_DNA"/>
</dbReference>
<dbReference type="Proteomes" id="UP000320762">
    <property type="component" value="Unassembled WGS sequence"/>
</dbReference>
<reference evidence="3 4" key="1">
    <citation type="journal article" date="2019" name="New Phytol.">
        <title>Comparative genomics reveals unique wood-decay strategies and fruiting body development in the Schizophyllaceae.</title>
        <authorList>
            <person name="Almasi E."/>
            <person name="Sahu N."/>
            <person name="Krizsan K."/>
            <person name="Balint B."/>
            <person name="Kovacs G.M."/>
            <person name="Kiss B."/>
            <person name="Cseklye J."/>
            <person name="Drula E."/>
            <person name="Henrissat B."/>
            <person name="Nagy I."/>
            <person name="Chovatia M."/>
            <person name="Adam C."/>
            <person name="LaButti K."/>
            <person name="Lipzen A."/>
            <person name="Riley R."/>
            <person name="Grigoriev I.V."/>
            <person name="Nagy L.G."/>
        </authorList>
    </citation>
    <scope>NUCLEOTIDE SEQUENCE [LARGE SCALE GENOMIC DNA]</scope>
    <source>
        <strain evidence="3 4">NL-1724</strain>
    </source>
</reference>